<dbReference type="EMBL" id="MKIM01000022">
    <property type="protein sequence ID" value="OLP46059.1"/>
    <property type="molecule type" value="Genomic_DNA"/>
</dbReference>
<dbReference type="RefSeq" id="WP_075638181.1">
    <property type="nucleotide sequence ID" value="NZ_MKIM01000022.1"/>
</dbReference>
<gene>
    <name evidence="2" type="ORF">BJF95_02550</name>
</gene>
<feature type="region of interest" description="Disordered" evidence="1">
    <location>
        <begin position="117"/>
        <end position="141"/>
    </location>
</feature>
<dbReference type="Proteomes" id="UP000186894">
    <property type="component" value="Unassembled WGS sequence"/>
</dbReference>
<evidence type="ECO:0000313" key="3">
    <source>
        <dbReference type="Proteomes" id="UP000186894"/>
    </source>
</evidence>
<dbReference type="OrthoDB" id="7437883at2"/>
<proteinExistence type="predicted"/>
<evidence type="ECO:0000313" key="2">
    <source>
        <dbReference type="EMBL" id="OLP46059.1"/>
    </source>
</evidence>
<keyword evidence="3" id="KW-1185">Reference proteome</keyword>
<evidence type="ECO:0000256" key="1">
    <source>
        <dbReference type="SAM" id="MobiDB-lite"/>
    </source>
</evidence>
<comment type="caution">
    <text evidence="2">The sequence shown here is derived from an EMBL/GenBank/DDBJ whole genome shotgun (WGS) entry which is preliminary data.</text>
</comment>
<dbReference type="AlphaFoldDB" id="A0A1Q8ZVU9"/>
<accession>A0A1Q8ZVU9</accession>
<name>A0A1Q8ZVU9_9HYPH</name>
<protein>
    <submittedName>
        <fullName evidence="2">Uncharacterized protein</fullName>
    </submittedName>
</protein>
<reference evidence="2 3" key="1">
    <citation type="submission" date="2016-09" db="EMBL/GenBank/DDBJ databases">
        <title>Rhizobium oryziradicis sp. nov., isolated from the root of rice.</title>
        <authorList>
            <person name="Zhao J."/>
            <person name="Zhang X."/>
        </authorList>
    </citation>
    <scope>NUCLEOTIDE SEQUENCE [LARGE SCALE GENOMIC DNA]</scope>
    <source>
        <strain evidence="2 3">N19</strain>
    </source>
</reference>
<organism evidence="2 3">
    <name type="scientific">Rhizobium oryziradicis</name>
    <dbReference type="NCBI Taxonomy" id="1867956"/>
    <lineage>
        <taxon>Bacteria</taxon>
        <taxon>Pseudomonadati</taxon>
        <taxon>Pseudomonadota</taxon>
        <taxon>Alphaproteobacteria</taxon>
        <taxon>Hyphomicrobiales</taxon>
        <taxon>Rhizobiaceae</taxon>
        <taxon>Rhizobium/Agrobacterium group</taxon>
        <taxon>Rhizobium</taxon>
    </lineage>
</organism>
<sequence length="141" mass="15406">MRLAPVLAKEDYENLRSYMLDLVVRQALPPLHGGRPNWKEIGSTCLLTGDGLKVARREGRHAFEAIMRWVALAAKAKEAPVAAPAPAPVATKTIIRPVGMRTLSANTNRRAPEAQVSRMQKPMMAGVKPAQTMVQKKAASR</sequence>